<accession>A0AA88I3W3</accession>
<dbReference type="Gene3D" id="3.30.1490.80">
    <property type="match status" value="1"/>
</dbReference>
<evidence type="ECO:0000256" key="11">
    <source>
        <dbReference type="ARBA" id="ARBA00022842"/>
    </source>
</evidence>
<keyword evidence="9 13" id="KW-0547">Nucleotide-binding</keyword>
<reference evidence="17" key="1">
    <citation type="submission" date="2023-07" db="EMBL/GenBank/DDBJ databases">
        <title>Chromosome-level genome assembly of Artemia franciscana.</title>
        <authorList>
            <person name="Jo E."/>
        </authorList>
    </citation>
    <scope>NUCLEOTIDE SEQUENCE</scope>
    <source>
        <tissue evidence="17">Whole body</tissue>
    </source>
</reference>
<dbReference type="InterPro" id="IPR037013">
    <property type="entry name" value="GSH-S_sub-bd_sf"/>
</dbReference>
<evidence type="ECO:0000256" key="3">
    <source>
        <dbReference type="ARBA" id="ARBA00011738"/>
    </source>
</evidence>
<evidence type="ECO:0000256" key="14">
    <source>
        <dbReference type="PIRSR" id="PIRSR001558-1"/>
    </source>
</evidence>
<feature type="binding site" evidence="14">
    <location>
        <position position="425"/>
    </location>
    <ligand>
        <name>ATP</name>
        <dbReference type="ChEBI" id="CHEBI:30616"/>
    </ligand>
</feature>
<dbReference type="InterPro" id="IPR014049">
    <property type="entry name" value="Glutathione_synthase_N_euk"/>
</dbReference>
<dbReference type="Gene3D" id="3.40.50.1760">
    <property type="entry name" value="Glutathione synthase, substrate-binding domain superfamily, eukaryotic"/>
    <property type="match status" value="1"/>
</dbReference>
<evidence type="ECO:0000256" key="5">
    <source>
        <dbReference type="ARBA" id="ARBA00020821"/>
    </source>
</evidence>
<dbReference type="EC" id="6.3.2.3" evidence="4 13"/>
<dbReference type="GO" id="GO:0005829">
    <property type="term" value="C:cytosol"/>
    <property type="evidence" value="ECO:0007669"/>
    <property type="project" value="TreeGrafter"/>
</dbReference>
<evidence type="ECO:0000256" key="15">
    <source>
        <dbReference type="PIRSR" id="PIRSR001558-2"/>
    </source>
</evidence>
<dbReference type="GO" id="GO:0004363">
    <property type="term" value="F:glutathione synthase activity"/>
    <property type="evidence" value="ECO:0007669"/>
    <property type="project" value="UniProtKB-UniRule"/>
</dbReference>
<feature type="binding site" evidence="14">
    <location>
        <position position="216"/>
    </location>
    <ligand>
        <name>substrate</name>
    </ligand>
</feature>
<keyword evidence="11 13" id="KW-0460">Magnesium</keyword>
<evidence type="ECO:0000256" key="8">
    <source>
        <dbReference type="ARBA" id="ARBA00022723"/>
    </source>
</evidence>
<dbReference type="PANTHER" id="PTHR11130:SF0">
    <property type="entry name" value="GLUTATHIONE SYNTHETASE"/>
    <property type="match status" value="1"/>
</dbReference>
<comment type="subunit">
    <text evidence="3">Homodimer.</text>
</comment>
<evidence type="ECO:0000256" key="6">
    <source>
        <dbReference type="ARBA" id="ARBA00022598"/>
    </source>
</evidence>
<evidence type="ECO:0000256" key="10">
    <source>
        <dbReference type="ARBA" id="ARBA00022840"/>
    </source>
</evidence>
<keyword evidence="18" id="KW-1185">Reference proteome</keyword>
<gene>
    <name evidence="17" type="ORF">QYM36_002763</name>
</gene>
<dbReference type="Gene3D" id="3.30.1490.50">
    <property type="match status" value="1"/>
</dbReference>
<feature type="binding site" evidence="14">
    <location>
        <position position="305"/>
    </location>
    <ligand>
        <name>ATP</name>
        <dbReference type="ChEBI" id="CHEBI:30616"/>
    </ligand>
</feature>
<dbReference type="NCBIfam" id="TIGR01986">
    <property type="entry name" value="glut_syn_euk"/>
    <property type="match status" value="1"/>
</dbReference>
<feature type="binding site" evidence="14">
    <location>
        <position position="452"/>
    </location>
    <ligand>
        <name>ATP</name>
        <dbReference type="ChEBI" id="CHEBI:30616"/>
    </ligand>
</feature>
<dbReference type="GO" id="GO:0000287">
    <property type="term" value="F:magnesium ion binding"/>
    <property type="evidence" value="ECO:0007669"/>
    <property type="project" value="UniProtKB-UniRule"/>
</dbReference>
<comment type="caution">
    <text evidence="17">The sequence shown here is derived from an EMBL/GenBank/DDBJ whole genome shotgun (WGS) entry which is preliminary data.</text>
</comment>
<feature type="domain" description="Glutathione synthase substrate-binding" evidence="16">
    <location>
        <begin position="200"/>
        <end position="302"/>
    </location>
</feature>
<dbReference type="EMBL" id="JAVRJZ010000005">
    <property type="protein sequence ID" value="KAK2722333.1"/>
    <property type="molecule type" value="Genomic_DNA"/>
</dbReference>
<dbReference type="GO" id="GO:0005524">
    <property type="term" value="F:ATP binding"/>
    <property type="evidence" value="ECO:0007669"/>
    <property type="project" value="UniProtKB-UniRule"/>
</dbReference>
<feature type="binding site" evidence="15">
    <location>
        <position position="140"/>
    </location>
    <ligand>
        <name>Mg(2+)</name>
        <dbReference type="ChEBI" id="CHEBI:18420"/>
    </ligand>
</feature>
<feature type="binding site" evidence="15">
    <location>
        <position position="142"/>
    </location>
    <ligand>
        <name>Mg(2+)</name>
        <dbReference type="ChEBI" id="CHEBI:18420"/>
    </ligand>
</feature>
<dbReference type="Gene3D" id="1.10.1080.10">
    <property type="entry name" value="Glutathione Synthetase, Chain A, domain 3"/>
    <property type="match status" value="1"/>
</dbReference>
<feature type="binding site" evidence="15">
    <location>
        <position position="367"/>
    </location>
    <ligand>
        <name>Mg(2+)</name>
        <dbReference type="ChEBI" id="CHEBI:18420"/>
    </ligand>
</feature>
<keyword evidence="10 13" id="KW-0067">ATP-binding</keyword>
<feature type="binding site" evidence="14">
    <location>
        <position position="458"/>
    </location>
    <ligand>
        <name>ATP</name>
        <dbReference type="ChEBI" id="CHEBI:30616"/>
    </ligand>
</feature>
<evidence type="ECO:0000256" key="1">
    <source>
        <dbReference type="ARBA" id="ARBA00004965"/>
    </source>
</evidence>
<evidence type="ECO:0000256" key="2">
    <source>
        <dbReference type="ARBA" id="ARBA00010385"/>
    </source>
</evidence>
<evidence type="ECO:0000313" key="18">
    <source>
        <dbReference type="Proteomes" id="UP001187531"/>
    </source>
</evidence>
<dbReference type="PANTHER" id="PTHR11130">
    <property type="entry name" value="GLUTATHIONE SYNTHETASE"/>
    <property type="match status" value="1"/>
</dbReference>
<dbReference type="InterPro" id="IPR014709">
    <property type="entry name" value="Glutathione_synthase_C_euk"/>
</dbReference>
<dbReference type="FunFam" id="3.30.1490.50:FF:000001">
    <property type="entry name" value="Glutathione synthetase"/>
    <property type="match status" value="1"/>
</dbReference>
<feature type="binding site" evidence="14">
    <location>
        <begin position="397"/>
        <end position="400"/>
    </location>
    <ligand>
        <name>ATP</name>
        <dbReference type="ChEBI" id="CHEBI:30616"/>
    </ligand>
</feature>
<feature type="binding site" evidence="14">
    <location>
        <begin position="363"/>
        <end position="372"/>
    </location>
    <ligand>
        <name>ATP</name>
        <dbReference type="ChEBI" id="CHEBI:30616"/>
    </ligand>
</feature>
<dbReference type="SUPFAM" id="SSF52440">
    <property type="entry name" value="PreATP-grasp domain"/>
    <property type="match status" value="1"/>
</dbReference>
<keyword evidence="6 13" id="KW-0436">Ligase</keyword>
<dbReference type="InterPro" id="IPR016185">
    <property type="entry name" value="PreATP-grasp_dom_sf"/>
</dbReference>
<keyword evidence="7 13" id="KW-0317">Glutathione biosynthesis</keyword>
<dbReference type="InterPro" id="IPR005615">
    <property type="entry name" value="Glutathione_synthase"/>
</dbReference>
<protein>
    <recommendedName>
        <fullName evidence="5 13">Glutathione synthetase</fullName>
        <shortName evidence="13">GSH-S</shortName>
        <ecNumber evidence="4 13">6.3.2.3</ecNumber>
    </recommendedName>
</protein>
<organism evidence="17 18">
    <name type="scientific">Artemia franciscana</name>
    <name type="common">Brine shrimp</name>
    <name type="synonym">Artemia sanfranciscana</name>
    <dbReference type="NCBI Taxonomy" id="6661"/>
    <lineage>
        <taxon>Eukaryota</taxon>
        <taxon>Metazoa</taxon>
        <taxon>Ecdysozoa</taxon>
        <taxon>Arthropoda</taxon>
        <taxon>Crustacea</taxon>
        <taxon>Branchiopoda</taxon>
        <taxon>Anostraca</taxon>
        <taxon>Artemiidae</taxon>
        <taxon>Artemia</taxon>
    </lineage>
</organism>
<feature type="binding site" evidence="14">
    <location>
        <position position="450"/>
    </location>
    <ligand>
        <name>substrate</name>
    </ligand>
</feature>
<feature type="binding site" evidence="14">
    <location>
        <position position="140"/>
    </location>
    <ligand>
        <name>ATP</name>
        <dbReference type="ChEBI" id="CHEBI:30616"/>
    </ligand>
</feature>
<dbReference type="InterPro" id="IPR014042">
    <property type="entry name" value="Glutathione_synthase_a-hlx"/>
</dbReference>
<comment type="similarity">
    <text evidence="2 13">Belongs to the eukaryotic GSH synthase family.</text>
</comment>
<proteinExistence type="inferred from homology"/>
<dbReference type="Pfam" id="PF03199">
    <property type="entry name" value="GSH_synthase"/>
    <property type="match status" value="1"/>
</dbReference>
<dbReference type="Proteomes" id="UP001187531">
    <property type="component" value="Unassembled WGS sequence"/>
</dbReference>
<comment type="catalytic activity">
    <reaction evidence="12">
        <text>gamma-L-glutamyl-L-cysteine + glycine + ATP = glutathione + ADP + phosphate + H(+)</text>
        <dbReference type="Rhea" id="RHEA:13557"/>
        <dbReference type="ChEBI" id="CHEBI:15378"/>
        <dbReference type="ChEBI" id="CHEBI:30616"/>
        <dbReference type="ChEBI" id="CHEBI:43474"/>
        <dbReference type="ChEBI" id="CHEBI:57305"/>
        <dbReference type="ChEBI" id="CHEBI:57925"/>
        <dbReference type="ChEBI" id="CHEBI:58173"/>
        <dbReference type="ChEBI" id="CHEBI:456216"/>
        <dbReference type="EC" id="6.3.2.3"/>
    </reaction>
    <physiologicalReaction direction="left-to-right" evidence="12">
        <dbReference type="Rhea" id="RHEA:13558"/>
    </physiologicalReaction>
</comment>
<feature type="binding site" evidence="14">
    <location>
        <position position="114"/>
    </location>
    <ligand>
        <name>substrate</name>
    </ligand>
</feature>
<evidence type="ECO:0000256" key="12">
    <source>
        <dbReference type="ARBA" id="ARBA00048871"/>
    </source>
</evidence>
<dbReference type="AlphaFoldDB" id="A0AA88I3W3"/>
<sequence length="478" mass="53271">MDWSTSINDTVFDKARMWALINGITCKGPTSTSLRHAPFLLFPSIFPANSFNKALQIQSTIGEVIHKVSRDSEFLLEVLKSTIEVDDFTRKLYEVYKIVLNEGVAQEISLGILRTDYMLNKHNSNIGVSQTTEEELKMIEINTIASSFAGLASQFPDFRRYILNITGHTNLIPQIPDNAPLKGIAEGLIAAWSLYGNPSAVILMVVEDIPNNIADQMHHEFAVKKLKPEVDFVICSLSKLHQYIKLSHSNKNLYFEGVEVSVVYYRAGYEPDHYSCDSDWESRLLIERSNAIKCPSINLHLAGTKKVQQELARPGVLERYLQDANMVKEIQETFVGIYSLDLTEEGDLAAAMAIKNPERYVLKPQREGGGNNVYGKDVASTLLKLCCLKERAAYILMELIKAPARNNVMLRPESDKPIVGPMVSELGVYGVTIGNKESIMLNRTVGHLLRSKLQGTDEGGIVAGFGALDSPLLYEEVN</sequence>
<name>A0AA88I3W3_ARTSF</name>
<comment type="cofactor">
    <cofactor evidence="13 15">
        <name>Mg(2+)</name>
        <dbReference type="ChEBI" id="CHEBI:18420"/>
    </cofactor>
    <text evidence="13 15">Binds 1 Mg(2+) ion per subunit.</text>
</comment>
<comment type="pathway">
    <text evidence="1 13">Sulfur metabolism; glutathione biosynthesis; glutathione from L-cysteine and L-glutamate: step 2/2.</text>
</comment>
<evidence type="ECO:0000259" key="16">
    <source>
        <dbReference type="Pfam" id="PF03199"/>
    </source>
</evidence>
<evidence type="ECO:0000256" key="7">
    <source>
        <dbReference type="ARBA" id="ARBA00022684"/>
    </source>
</evidence>
<dbReference type="GO" id="GO:0043295">
    <property type="term" value="F:glutathione binding"/>
    <property type="evidence" value="ECO:0007669"/>
    <property type="project" value="UniProtKB-UniRule"/>
</dbReference>
<dbReference type="InterPro" id="IPR004887">
    <property type="entry name" value="GSH_synth_subst-bd"/>
</dbReference>
<dbReference type="PIRSF" id="PIRSF001558">
    <property type="entry name" value="GSHase"/>
    <property type="match status" value="1"/>
</dbReference>
<dbReference type="SUPFAM" id="SSF56059">
    <property type="entry name" value="Glutathione synthetase ATP-binding domain-like"/>
    <property type="match status" value="1"/>
</dbReference>
<evidence type="ECO:0000313" key="17">
    <source>
        <dbReference type="EMBL" id="KAK2722333.1"/>
    </source>
</evidence>
<dbReference type="Gene3D" id="3.30.470.20">
    <property type="entry name" value="ATP-grasp fold, B domain"/>
    <property type="match status" value="1"/>
</dbReference>
<feature type="binding site" evidence="14">
    <location>
        <position position="374"/>
    </location>
    <ligand>
        <name>ATP</name>
        <dbReference type="ChEBI" id="CHEBI:30616"/>
    </ligand>
</feature>
<dbReference type="Pfam" id="PF03917">
    <property type="entry name" value="GSH_synth_ATP"/>
    <property type="match status" value="1"/>
</dbReference>
<evidence type="ECO:0000256" key="9">
    <source>
        <dbReference type="ARBA" id="ARBA00022741"/>
    </source>
</evidence>
<evidence type="ECO:0000256" key="4">
    <source>
        <dbReference type="ARBA" id="ARBA00012214"/>
    </source>
</evidence>
<evidence type="ECO:0000256" key="13">
    <source>
        <dbReference type="PIRNR" id="PIRNR001558"/>
    </source>
</evidence>
<keyword evidence="8 13" id="KW-0479">Metal-binding</keyword>